<evidence type="ECO:0000259" key="1">
    <source>
        <dbReference type="Pfam" id="PF07883"/>
    </source>
</evidence>
<feature type="domain" description="Cupin type-2" evidence="1">
    <location>
        <begin position="38"/>
        <end position="94"/>
    </location>
</feature>
<evidence type="ECO:0000313" key="3">
    <source>
        <dbReference type="Proteomes" id="UP000238196"/>
    </source>
</evidence>
<protein>
    <submittedName>
        <fullName evidence="2">Cupin</fullName>
    </submittedName>
</protein>
<dbReference type="InterPro" id="IPR011051">
    <property type="entry name" value="RmlC_Cupin_sf"/>
</dbReference>
<dbReference type="SUPFAM" id="SSF51182">
    <property type="entry name" value="RmlC-like cupins"/>
    <property type="match status" value="1"/>
</dbReference>
<name>A0A2S5KK65_9PROT</name>
<dbReference type="Pfam" id="PF07883">
    <property type="entry name" value="Cupin_2"/>
    <property type="match status" value="1"/>
</dbReference>
<organism evidence="2 3">
    <name type="scientific">Proteobacteria bacterium 228</name>
    <dbReference type="NCBI Taxonomy" id="2083153"/>
    <lineage>
        <taxon>Bacteria</taxon>
        <taxon>Pseudomonadati</taxon>
        <taxon>Pseudomonadota</taxon>
    </lineage>
</organism>
<dbReference type="Gene3D" id="2.60.120.10">
    <property type="entry name" value="Jelly Rolls"/>
    <property type="match status" value="1"/>
</dbReference>
<dbReference type="InterPro" id="IPR013096">
    <property type="entry name" value="Cupin_2"/>
</dbReference>
<evidence type="ECO:0000313" key="2">
    <source>
        <dbReference type="EMBL" id="PPC75237.1"/>
    </source>
</evidence>
<dbReference type="AlphaFoldDB" id="A0A2S5KK65"/>
<reference evidence="2 3" key="1">
    <citation type="submission" date="2018-02" db="EMBL/GenBank/DDBJ databases">
        <title>novel marine gammaproteobacteria from coastal saline agro ecosystem.</title>
        <authorList>
            <person name="Krishnan R."/>
            <person name="Ramesh Kumar N."/>
        </authorList>
    </citation>
    <scope>NUCLEOTIDE SEQUENCE [LARGE SCALE GENOMIC DNA]</scope>
    <source>
        <strain evidence="2 3">228</strain>
    </source>
</reference>
<sequence>MSHVNLPLAVLHSEAWKSSVLARIGGANIKVMRMDATSYPEEVHDFPEGLLVIDGQLNLTIGSENIIVKAGEIFIVPVGVSHAVAPGSTGTLVIFDT</sequence>
<accession>A0A2S5KK65</accession>
<dbReference type="OrthoDB" id="9794183at2"/>
<comment type="caution">
    <text evidence="2">The sequence shown here is derived from an EMBL/GenBank/DDBJ whole genome shotgun (WGS) entry which is preliminary data.</text>
</comment>
<dbReference type="InterPro" id="IPR014710">
    <property type="entry name" value="RmlC-like_jellyroll"/>
</dbReference>
<dbReference type="EMBL" id="PRLP01000106">
    <property type="protein sequence ID" value="PPC75237.1"/>
    <property type="molecule type" value="Genomic_DNA"/>
</dbReference>
<proteinExistence type="predicted"/>
<gene>
    <name evidence="2" type="ORF">C4K68_21605</name>
</gene>
<dbReference type="Proteomes" id="UP000238196">
    <property type="component" value="Unassembled WGS sequence"/>
</dbReference>